<dbReference type="GeneID" id="65116825"/>
<gene>
    <name evidence="1" type="primary">65</name>
    <name evidence="1" type="ORF">SEA_AILEE_65</name>
</gene>
<dbReference type="Proteomes" id="UP000267749">
    <property type="component" value="Segment"/>
</dbReference>
<name>A0A3G3M7Q1_9CAUD</name>
<evidence type="ECO:0000313" key="1">
    <source>
        <dbReference type="EMBL" id="AYR02552.1"/>
    </source>
</evidence>
<dbReference type="EMBL" id="MH976507">
    <property type="protein sequence ID" value="AYR02552.1"/>
    <property type="molecule type" value="Genomic_DNA"/>
</dbReference>
<keyword evidence="2" id="KW-1185">Reference proteome</keyword>
<sequence>MIRQPCAGCGHDLVLHHTGGPCVVRHCPCRHHHETETRT</sequence>
<organism evidence="1 2">
    <name type="scientific">Gordonia phage Ailee</name>
    <dbReference type="NCBI Taxonomy" id="2483665"/>
    <lineage>
        <taxon>Viruses</taxon>
        <taxon>Duplodnaviria</taxon>
        <taxon>Heunggongvirae</taxon>
        <taxon>Uroviricota</taxon>
        <taxon>Caudoviricetes</taxon>
        <taxon>Stackebrandtviridae</taxon>
        <taxon>Schenleyvirinae</taxon>
        <taxon>Vividuovirus</taxon>
        <taxon>Vividuovirus ailee</taxon>
    </lineage>
</organism>
<dbReference type="RefSeq" id="YP_010099142.1">
    <property type="nucleotide sequence ID" value="NC_055773.1"/>
</dbReference>
<evidence type="ECO:0000313" key="2">
    <source>
        <dbReference type="Proteomes" id="UP000267749"/>
    </source>
</evidence>
<protein>
    <submittedName>
        <fullName evidence="1">Uncharacterized protein</fullName>
    </submittedName>
</protein>
<proteinExistence type="predicted"/>
<accession>A0A3G3M7Q1</accession>
<dbReference type="KEGG" id="vg:65116825"/>
<reference evidence="1 2" key="1">
    <citation type="submission" date="2018-09" db="EMBL/GenBank/DDBJ databases">
        <authorList>
            <person name="Pope W.H."/>
            <person name="Garlena R.A."/>
            <person name="Russell D.A."/>
            <person name="Jacobs-Sera D."/>
            <person name="Hatfull G.F."/>
        </authorList>
    </citation>
    <scope>NUCLEOTIDE SEQUENCE [LARGE SCALE GENOMIC DNA]</scope>
</reference>